<dbReference type="AlphaFoldDB" id="A0AAV5D296"/>
<accession>A0AAV5D296</accession>
<proteinExistence type="predicted"/>
<organism evidence="2 3">
    <name type="scientific">Eleusine coracana subsp. coracana</name>
    <dbReference type="NCBI Taxonomy" id="191504"/>
    <lineage>
        <taxon>Eukaryota</taxon>
        <taxon>Viridiplantae</taxon>
        <taxon>Streptophyta</taxon>
        <taxon>Embryophyta</taxon>
        <taxon>Tracheophyta</taxon>
        <taxon>Spermatophyta</taxon>
        <taxon>Magnoliopsida</taxon>
        <taxon>Liliopsida</taxon>
        <taxon>Poales</taxon>
        <taxon>Poaceae</taxon>
        <taxon>PACMAD clade</taxon>
        <taxon>Chloridoideae</taxon>
        <taxon>Cynodonteae</taxon>
        <taxon>Eleusininae</taxon>
        <taxon>Eleusine</taxon>
    </lineage>
</organism>
<reference evidence="2" key="2">
    <citation type="submission" date="2021-12" db="EMBL/GenBank/DDBJ databases">
        <title>Resequencing data analysis of finger millet.</title>
        <authorList>
            <person name="Hatakeyama M."/>
            <person name="Aluri S."/>
            <person name="Balachadran M.T."/>
            <person name="Sivarajan S.R."/>
            <person name="Poveda L."/>
            <person name="Shimizu-Inatsugi R."/>
            <person name="Schlapbach R."/>
            <person name="Sreeman S.M."/>
            <person name="Shimizu K.K."/>
        </authorList>
    </citation>
    <scope>NUCLEOTIDE SEQUENCE</scope>
</reference>
<reference evidence="2" key="1">
    <citation type="journal article" date="2018" name="DNA Res.">
        <title>Multiple hybrid de novo genome assembly of finger millet, an orphan allotetraploid crop.</title>
        <authorList>
            <person name="Hatakeyama M."/>
            <person name="Aluri S."/>
            <person name="Balachadran M.T."/>
            <person name="Sivarajan S.R."/>
            <person name="Patrignani A."/>
            <person name="Gruter S."/>
            <person name="Poveda L."/>
            <person name="Shimizu-Inatsugi R."/>
            <person name="Baeten J."/>
            <person name="Francoijs K.J."/>
            <person name="Nataraja K.N."/>
            <person name="Reddy Y.A.N."/>
            <person name="Phadnis S."/>
            <person name="Ravikumar R.L."/>
            <person name="Schlapbach R."/>
            <person name="Sreeman S.M."/>
            <person name="Shimizu K.K."/>
        </authorList>
    </citation>
    <scope>NUCLEOTIDE SEQUENCE</scope>
</reference>
<evidence type="ECO:0000256" key="1">
    <source>
        <dbReference type="SAM" id="MobiDB-lite"/>
    </source>
</evidence>
<comment type="caution">
    <text evidence="2">The sequence shown here is derived from an EMBL/GenBank/DDBJ whole genome shotgun (WGS) entry which is preliminary data.</text>
</comment>
<evidence type="ECO:0000313" key="3">
    <source>
        <dbReference type="Proteomes" id="UP001054889"/>
    </source>
</evidence>
<dbReference type="EMBL" id="BQKI01000011">
    <property type="protein sequence ID" value="GJN04734.1"/>
    <property type="molecule type" value="Genomic_DNA"/>
</dbReference>
<feature type="region of interest" description="Disordered" evidence="1">
    <location>
        <begin position="1"/>
        <end position="23"/>
    </location>
</feature>
<evidence type="ECO:0000313" key="2">
    <source>
        <dbReference type="EMBL" id="GJN04734.1"/>
    </source>
</evidence>
<dbReference type="Proteomes" id="UP001054889">
    <property type="component" value="Unassembled WGS sequence"/>
</dbReference>
<keyword evidence="3" id="KW-1185">Reference proteome</keyword>
<gene>
    <name evidence="2" type="primary">ga22304</name>
    <name evidence="2" type="ORF">PR202_ga22304</name>
</gene>
<protein>
    <submittedName>
        <fullName evidence="2">Uncharacterized protein</fullName>
    </submittedName>
</protein>
<sequence>MMQELHRQWIHPHPHQILGRDVPKSSHAASRARFYREAGGGFECLNLGDNDNKDVRLEIVGDAAPLLHAQGGSAPTDPCTRKDDACLLDPWSPWHPCHRIRERRT</sequence>
<name>A0AAV5D296_ELECO</name>